<dbReference type="InterPro" id="IPR048059">
    <property type="entry name" value="Rrp5_S1_rpt_hs1_sc1"/>
</dbReference>
<feature type="compositionally biased region" description="Acidic residues" evidence="6">
    <location>
        <begin position="1490"/>
        <end position="1502"/>
    </location>
</feature>
<dbReference type="InterPro" id="IPR057301">
    <property type="entry name" value="Rrp5_OB_4th"/>
</dbReference>
<organism evidence="8 9">
    <name type="scientific">Stereocaulon virgatum</name>
    <dbReference type="NCBI Taxonomy" id="373712"/>
    <lineage>
        <taxon>Eukaryota</taxon>
        <taxon>Fungi</taxon>
        <taxon>Dikarya</taxon>
        <taxon>Ascomycota</taxon>
        <taxon>Pezizomycotina</taxon>
        <taxon>Lecanoromycetes</taxon>
        <taxon>OSLEUM clade</taxon>
        <taxon>Lecanoromycetidae</taxon>
        <taxon>Lecanorales</taxon>
        <taxon>Lecanorineae</taxon>
        <taxon>Stereocaulaceae</taxon>
        <taxon>Stereocaulon</taxon>
    </lineage>
</organism>
<feature type="domain" description="S1 motif" evidence="7">
    <location>
        <begin position="633"/>
        <end position="702"/>
    </location>
</feature>
<comment type="function">
    <text evidence="1">Component of the cleavage factor IA (CFIA) complex, which is involved in the endonucleolytic cleavage during polyadenylation-dependent pre-mRNA 3'-end formation.</text>
</comment>
<feature type="domain" description="S1 motif" evidence="7">
    <location>
        <begin position="1120"/>
        <end position="1189"/>
    </location>
</feature>
<dbReference type="SMART" id="SM00316">
    <property type="entry name" value="S1"/>
    <property type="match status" value="12"/>
</dbReference>
<dbReference type="PANTHER" id="PTHR23270">
    <property type="entry name" value="PROGRAMMED CELL DEATH PROTEIN 11 PRE-RRNA PROCESSING PROTEIN RRP5"/>
    <property type="match status" value="1"/>
</dbReference>
<evidence type="ECO:0000313" key="9">
    <source>
        <dbReference type="Proteomes" id="UP001590950"/>
    </source>
</evidence>
<feature type="compositionally biased region" description="Acidic residues" evidence="6">
    <location>
        <begin position="82"/>
        <end position="91"/>
    </location>
</feature>
<feature type="domain" description="S1 motif" evidence="7">
    <location>
        <begin position="1033"/>
        <end position="1104"/>
    </location>
</feature>
<comment type="caution">
    <text evidence="8">The sequence shown here is derived from an EMBL/GenBank/DDBJ whole genome shotgun (WGS) entry which is preliminary data.</text>
</comment>
<dbReference type="Pfam" id="PF24685">
    <property type="entry name" value="OB_RRP5_4th"/>
    <property type="match status" value="1"/>
</dbReference>
<keyword evidence="4" id="KW-0677">Repeat</keyword>
<feature type="domain" description="S1 motif" evidence="7">
    <location>
        <begin position="138"/>
        <end position="235"/>
    </location>
</feature>
<dbReference type="InterPro" id="IPR057302">
    <property type="entry name" value="Rrp5_S1"/>
</dbReference>
<feature type="compositionally biased region" description="Basic residues" evidence="6">
    <location>
        <begin position="1507"/>
        <end position="1516"/>
    </location>
</feature>
<dbReference type="CDD" id="cd05698">
    <property type="entry name" value="S1_Rrp5_repeat_hs6_sc5"/>
    <property type="match status" value="1"/>
</dbReference>
<comment type="subcellular location">
    <subcellularLocation>
        <location evidence="2">Nucleus</location>
        <location evidence="2">Nucleolus</location>
    </subcellularLocation>
</comment>
<dbReference type="CDD" id="cd05706">
    <property type="entry name" value="S1_Rrp5_repeat_sc10"/>
    <property type="match status" value="1"/>
</dbReference>
<dbReference type="Proteomes" id="UP001590950">
    <property type="component" value="Unassembled WGS sequence"/>
</dbReference>
<evidence type="ECO:0000256" key="6">
    <source>
        <dbReference type="SAM" id="MobiDB-lite"/>
    </source>
</evidence>
<feature type="region of interest" description="Disordered" evidence="6">
    <location>
        <begin position="1395"/>
        <end position="1433"/>
    </location>
</feature>
<name>A0ABR4A2D3_9LECA</name>
<dbReference type="SUPFAM" id="SSF48452">
    <property type="entry name" value="TPR-like"/>
    <property type="match status" value="2"/>
</dbReference>
<sequence>MATMVPTKRKANVAAGSLPPEKKQKQKPSSTAKLSVFKDEEPAFPRGGASVLTPLEHKQIQIQARQDVLFEQDTGKKTPRDEFEDAENEGELPDHSIAPIATNKRKSKSKDRKWPKDNLVGKATVRIEGLSYKRLIPGSIVLGQVSQINRYDIALSLPNNLTGYIPLTSVSDKLTKRMEALAAAEEGAEREDDNTGIFPKAFFSIGQYLRACVISTQQKEASGAKGKRHIELSVNPREANAGLTKTDIVTNSMVQASVISVEDHGLVMDLGLREPDVRGFMSSKELGANVDISRVEEGSVYLCLVTGKSSGGNTIKLSADSQRIGNIKKGSFIADAPTVDSFLPGTAIDILVSEVTATGIAGKVMGLLNVTADFIHSGAASSGKGLENKYSVGSRVKGRIICTFPTIQEKKLGASLQDHIIYFRSKATTSLSLAPSDLSPTQLLPISKILDEVRVVKVEPGIGLLVDVGVKGVRGFVHISKVSDGKIEMLAEATGRYRVGSVHKARVIGYNAMDGMFIVSMESKIIEQPFLRMEDVNGGQVVKGSVEKLIVGPNGVSGLIVTIAEGITGLVPETHLADVHLQHPERKFKEGNTVAARVLSTHPDKRQIRLTLKKTLVNSDAEPWISYADLKPGLQAPGTLVNVLPSGAVVQFYGPVRGFLPVSEMSESYIKHPEEHFHVGQVVNVYIVSVDEAEQRMIVSCKDPSVFGAAQQEALTNIKLGEGVIGKVTEKTNDAIVIELEPSGVKATLPIEHLADGASQRCLSLAKRIRVGQVLRELVVLSKQEAKRSIRLTSKPSLLKAAEDGKLLKSFEDVTEGAEVHGFVKSITLTGVFIHFAGELTGLLLRQHISDAAIRLPEFGLRRNQSICTRVLSVDHGQRRFLLTMKPLPEEKERSMKAIEEVDACAKGLSNSIDQFSTSIEDFTLGKLTKAKIVSIKDTQLNVQLADAVQGRIDVSEVFDRWEEISDRQHPLKKFRAKQVLPVRILGMHDSRNHRFLPITHRGKAPVFELTAKPSYQVPTDLDILTIDKVAVGSIWLAFVNNVSHDCLWVNLSPNVRGRIRAMDVSDDVSQLKDLAKNFPIGSALRAKVVRVDVENNRLDLTVRSGGSSHLVAMTDLSKGMILPGRVTKVMERQVMVQLSDSLSAPIHLVDLADDYEKADPTVYEKNQIIRVRIKDVDVPNKRITLSARPSNVLSSSLPVKDEDITSISQIKVNDTRRGFIKNVADNGIFVSLASNVTAFIRVSDLSDDFLKEWKSGFEVDQLVEGKVIAVDPDLNHVQMSLKKSHLENDYKPLLTFPEIKVGQTVTGKVRKVADFGLFVVVNNSANVSGLCHRTQISDQPGSDPKKLYEEGDAVQAKVLSINKEKKQISFGLKASYFGSKSERQSALQFISTDKRAGRAEGEGFGDSDKPMDEPNGVGSYEDTDAEEARSSASEIDFDKMAELNSDVESDGIEKRGVDTFHKESLAVAPTNGLRGVSPGGVDWTGEMLASDDLDTQSDTDVEASQSKKKKKRRKAEIKVDKTGDLDANGPQSGADFERLLLGQPNNSVLWLSYMAFQLQLSEVGKAREIAERALKTINMREEIEKLNVWIALLNLENTYGSDESLEKVFDRACDCNDKQDIHERLISIYIQSGKPSKADDLFRATLKKHSQSPDLYINYATFLMTTLSAPDRARALLPRAMQALPQHTHLALTSKFAQLEFNSPSGEPERGRTIFETLLSQWPKRLDLWNVLLDLEMKQGDQAVIRHLFERVTGSGTHLKARKAKFFFKKWLEYEEKSGDSKSQERVKALAAEYVRAQGKQKVEH</sequence>
<protein>
    <recommendedName>
        <fullName evidence="7">S1 motif domain-containing protein</fullName>
    </recommendedName>
</protein>
<feature type="region of interest" description="Disordered" evidence="6">
    <location>
        <begin position="1"/>
        <end position="51"/>
    </location>
</feature>
<dbReference type="CDD" id="cd05703">
    <property type="entry name" value="S1_Rrp5_repeat_hs12_sc9"/>
    <property type="match status" value="1"/>
</dbReference>
<feature type="region of interest" description="Disordered" evidence="6">
    <location>
        <begin position="67"/>
        <end position="115"/>
    </location>
</feature>
<keyword evidence="3" id="KW-0698">rRNA processing</keyword>
<evidence type="ECO:0000256" key="5">
    <source>
        <dbReference type="ARBA" id="ARBA00023242"/>
    </source>
</evidence>
<feature type="compositionally biased region" description="Basic residues" evidence="6">
    <location>
        <begin position="103"/>
        <end position="113"/>
    </location>
</feature>
<evidence type="ECO:0000259" key="7">
    <source>
        <dbReference type="PROSITE" id="PS50126"/>
    </source>
</evidence>
<dbReference type="CDD" id="cd05702">
    <property type="entry name" value="S1_Rrp5_repeat_hs11_sc8"/>
    <property type="match status" value="1"/>
</dbReference>
<feature type="domain" description="S1 motif" evidence="7">
    <location>
        <begin position="251"/>
        <end position="320"/>
    </location>
</feature>
<evidence type="ECO:0000256" key="3">
    <source>
        <dbReference type="ARBA" id="ARBA00022552"/>
    </source>
</evidence>
<dbReference type="PANTHER" id="PTHR23270:SF10">
    <property type="entry name" value="PROTEIN RRP5 HOMOLOG"/>
    <property type="match status" value="1"/>
</dbReference>
<dbReference type="Gene3D" id="1.25.40.10">
    <property type="entry name" value="Tetratricopeptide repeat domain"/>
    <property type="match status" value="2"/>
</dbReference>
<evidence type="ECO:0000313" key="8">
    <source>
        <dbReference type="EMBL" id="KAL2037493.1"/>
    </source>
</evidence>
<dbReference type="PROSITE" id="PS50126">
    <property type="entry name" value="S1"/>
    <property type="match status" value="12"/>
</dbReference>
<dbReference type="InterPro" id="IPR003107">
    <property type="entry name" value="HAT"/>
</dbReference>
<dbReference type="EMBL" id="JBEFKJ010000040">
    <property type="protein sequence ID" value="KAL2037493.1"/>
    <property type="molecule type" value="Genomic_DNA"/>
</dbReference>
<dbReference type="Pfam" id="PF23459">
    <property type="entry name" value="S1_RRP5"/>
    <property type="match status" value="2"/>
</dbReference>
<dbReference type="SMART" id="SM00386">
    <property type="entry name" value="HAT"/>
    <property type="match status" value="5"/>
</dbReference>
<dbReference type="CDD" id="cd05697">
    <property type="entry name" value="S1_Rrp5_repeat_hs5"/>
    <property type="match status" value="1"/>
</dbReference>
<evidence type="ECO:0000256" key="2">
    <source>
        <dbReference type="ARBA" id="ARBA00004604"/>
    </source>
</evidence>
<gene>
    <name evidence="8" type="ORF">N7G274_009774</name>
</gene>
<dbReference type="InterPro" id="IPR011990">
    <property type="entry name" value="TPR-like_helical_dom_sf"/>
</dbReference>
<feature type="domain" description="S1 motif" evidence="7">
    <location>
        <begin position="721"/>
        <end position="795"/>
    </location>
</feature>
<feature type="domain" description="S1 motif" evidence="7">
    <location>
        <begin position="1214"/>
        <end position="1283"/>
    </location>
</feature>
<dbReference type="InterPro" id="IPR048058">
    <property type="entry name" value="Rrp5_S1_rpt_hs11_sc8"/>
</dbReference>
<feature type="domain" description="S1 motif" evidence="7">
    <location>
        <begin position="817"/>
        <end position="886"/>
    </location>
</feature>
<dbReference type="InterPro" id="IPR003029">
    <property type="entry name" value="S1_domain"/>
</dbReference>
<keyword evidence="9" id="KW-1185">Reference proteome</keyword>
<dbReference type="InterPro" id="IPR008847">
    <property type="entry name" value="Suf"/>
</dbReference>
<evidence type="ECO:0000256" key="1">
    <source>
        <dbReference type="ARBA" id="ARBA00002863"/>
    </source>
</evidence>
<feature type="compositionally biased region" description="Basic and acidic residues" evidence="6">
    <location>
        <begin position="1395"/>
        <end position="1413"/>
    </location>
</feature>
<dbReference type="Pfam" id="PF00575">
    <property type="entry name" value="S1"/>
    <property type="match status" value="3"/>
</dbReference>
<keyword evidence="5" id="KW-0539">Nucleus</keyword>
<feature type="domain" description="S1 motif" evidence="7">
    <location>
        <begin position="926"/>
        <end position="1002"/>
    </location>
</feature>
<dbReference type="CDD" id="cd00164">
    <property type="entry name" value="S1_like"/>
    <property type="match status" value="1"/>
</dbReference>
<proteinExistence type="predicted"/>
<dbReference type="Pfam" id="PF05843">
    <property type="entry name" value="Suf"/>
    <property type="match status" value="1"/>
</dbReference>
<feature type="domain" description="S1 motif" evidence="7">
    <location>
        <begin position="447"/>
        <end position="522"/>
    </location>
</feature>
<dbReference type="Gene3D" id="2.40.50.140">
    <property type="entry name" value="Nucleic acid-binding proteins"/>
    <property type="match status" value="12"/>
</dbReference>
<feature type="domain" description="S1 motif" evidence="7">
    <location>
        <begin position="1303"/>
        <end position="1374"/>
    </location>
</feature>
<feature type="region of interest" description="Disordered" evidence="6">
    <location>
        <begin position="1485"/>
        <end position="1531"/>
    </location>
</feature>
<dbReference type="InterPro" id="IPR012340">
    <property type="entry name" value="NA-bd_OB-fold"/>
</dbReference>
<feature type="domain" description="S1 motif" evidence="7">
    <location>
        <begin position="539"/>
        <end position="613"/>
    </location>
</feature>
<accession>A0ABR4A2D3</accession>
<dbReference type="InterPro" id="IPR045209">
    <property type="entry name" value="Rrp5"/>
</dbReference>
<dbReference type="CDD" id="cd05693">
    <property type="entry name" value="S1_Rrp5_repeat_hs1_sc1"/>
    <property type="match status" value="1"/>
</dbReference>
<dbReference type="SUPFAM" id="SSF50249">
    <property type="entry name" value="Nucleic acid-binding proteins"/>
    <property type="match status" value="12"/>
</dbReference>
<reference evidence="8 9" key="1">
    <citation type="submission" date="2024-09" db="EMBL/GenBank/DDBJ databases">
        <title>Rethinking Asexuality: The Enigmatic Case of Functional Sexual Genes in Lepraria (Stereocaulaceae).</title>
        <authorList>
            <person name="Doellman M."/>
            <person name="Sun Y."/>
            <person name="Barcenas-Pena A."/>
            <person name="Lumbsch H.T."/>
            <person name="Grewe F."/>
        </authorList>
    </citation>
    <scope>NUCLEOTIDE SEQUENCE [LARGE SCALE GENOMIC DNA]</scope>
    <source>
        <strain evidence="8 9">Mercado 3170</strain>
    </source>
</reference>
<evidence type="ECO:0000256" key="4">
    <source>
        <dbReference type="ARBA" id="ARBA00022737"/>
    </source>
</evidence>